<comment type="function">
    <text evidence="5">Protease that catalyzes two essential functions in the SUMO pathway: processing of full-length SUMOs to their mature forms and deconjugation of SUMO from targeted proteins.</text>
</comment>
<feature type="region of interest" description="Disordered" evidence="6">
    <location>
        <begin position="137"/>
        <end position="175"/>
    </location>
</feature>
<reference evidence="9" key="2">
    <citation type="submission" date="2025-08" db="UniProtKB">
        <authorList>
            <consortium name="RefSeq"/>
        </authorList>
    </citation>
    <scope>IDENTIFICATION</scope>
    <source>
        <tissue evidence="9">Leaf</tissue>
    </source>
</reference>
<evidence type="ECO:0000256" key="4">
    <source>
        <dbReference type="ARBA" id="ARBA00022801"/>
    </source>
</evidence>
<sequence length="903" mass="101908">MKGSSRKNLSVFDFDDEEEAVEAASGKYTAKLRPELDPKIDETLNKYSFLRAFASDYKKQTDSSGVSCIDLHDGDSLPESFAVDSSETDEVSSDERTDDFNEVITTTSRCVEHGQEYSDEIEAGKFSTIAQASSLITSSSGNEREVLDRIPDDRDGWTSETQSLSPNDSDVSENEGYVKQPVSEEFYAAFDESERNPHASINVEDDTTVTVHPDYVTCGTSLLVEPRLTFSADCVTIEGSDTDVDDKVIVTEWRISDIIRIDSQWTESVDAALVKFRVRANAVAEPKEEYKEFDCIIVRFSVNDVRWLEKEQKIKNLAQRYQDVWSSFSCDGWIGEEDTLEPNLVFAKEYFTGIAEPIEDVIYPKGDPDAVSISKRDIDLLLPETFINDTIIDFFIKYLKNKIPPNEKQRFHFFNSFFFRKLADLDKDPGKVSEGRAAFLRVRKWTRKVNIFEKDYIFIPVNFNLHWSLLVICHPGEVATFEADDLRECSKVPCILHMDSLKGNHSGLKNILQSYLWEEWKERHPDSPIDYSEKFLNLRFVSLELPQQENSFDCGLFLLHYVELFLEEAPTNFNPFRITKFSSFLSADWFPPADASFKRSLIRKLIYDLLDPAQRSIPITDADGDPSRAYPECDDTKQEPVVEFLSSHCCPSTDIATERETQTKISTTFSVDVPESDEKSGAIQQVVLKSDSTCQTLSSAACMLEEHVEGDTSLASKTLEREEVQLCTTSHSPKDLHSLPESSNVGNMVIDAEVEGKTEPLEENLGYVPDSPTISSEEKNNACCEVSGENHTTDVQDAVGEATQAINDKEISILTNELSRATEAGTSDADECSKIEARKEESGSDVREPSRDIIIADDENSSDKDEVQVTGTRFEQQPSKRRKVVFPEGCRRRTRSFTRDSAL</sequence>
<feature type="domain" description="Ubiquitin-like protease family profile" evidence="7">
    <location>
        <begin position="371"/>
        <end position="565"/>
    </location>
</feature>
<keyword evidence="2 9" id="KW-0645">Protease</keyword>
<keyword evidence="4" id="KW-0378">Hydrolase</keyword>
<dbReference type="PANTHER" id="PTHR47764">
    <property type="entry name" value="UBIQUITIN-LIKE-SPECIFIC PROTEASE 2B-RELATED"/>
    <property type="match status" value="1"/>
</dbReference>
<dbReference type="GO" id="GO:0008234">
    <property type="term" value="F:cysteine-type peptidase activity"/>
    <property type="evidence" value="ECO:0007669"/>
    <property type="project" value="InterPro"/>
</dbReference>
<evidence type="ECO:0000259" key="7">
    <source>
        <dbReference type="PROSITE" id="PS50600"/>
    </source>
</evidence>
<dbReference type="Gene3D" id="1.10.418.20">
    <property type="match status" value="1"/>
</dbReference>
<evidence type="ECO:0000256" key="6">
    <source>
        <dbReference type="SAM" id="MobiDB-lite"/>
    </source>
</evidence>
<reference evidence="8" key="1">
    <citation type="journal article" date="2015" name="Nat. Genet.">
        <title>The pineapple genome and the evolution of CAM photosynthesis.</title>
        <authorList>
            <person name="Ming R."/>
            <person name="VanBuren R."/>
            <person name="Wai C.M."/>
            <person name="Tang H."/>
            <person name="Schatz M.C."/>
            <person name="Bowers J.E."/>
            <person name="Lyons E."/>
            <person name="Wang M.L."/>
            <person name="Chen J."/>
            <person name="Biggers E."/>
            <person name="Zhang J."/>
            <person name="Huang L."/>
            <person name="Zhang L."/>
            <person name="Miao W."/>
            <person name="Zhang J."/>
            <person name="Ye Z."/>
            <person name="Miao C."/>
            <person name="Lin Z."/>
            <person name="Wang H."/>
            <person name="Zhou H."/>
            <person name="Yim W.C."/>
            <person name="Priest H.D."/>
            <person name="Zheng C."/>
            <person name="Woodhouse M."/>
            <person name="Edger P.P."/>
            <person name="Guyot R."/>
            <person name="Guo H.B."/>
            <person name="Guo H."/>
            <person name="Zheng G."/>
            <person name="Singh R."/>
            <person name="Sharma A."/>
            <person name="Min X."/>
            <person name="Zheng Y."/>
            <person name="Lee H."/>
            <person name="Gurtowski J."/>
            <person name="Sedlazeck F.J."/>
            <person name="Harkess A."/>
            <person name="McKain M.R."/>
            <person name="Liao Z."/>
            <person name="Fang J."/>
            <person name="Liu J."/>
            <person name="Zhang X."/>
            <person name="Zhang Q."/>
            <person name="Hu W."/>
            <person name="Qin Y."/>
            <person name="Wang K."/>
            <person name="Chen L.Y."/>
            <person name="Shirley N."/>
            <person name="Lin Y.R."/>
            <person name="Liu L.Y."/>
            <person name="Hernandez A.G."/>
            <person name="Wright C.L."/>
            <person name="Bulone V."/>
            <person name="Tuskan G.A."/>
            <person name="Heath K."/>
            <person name="Zee F."/>
            <person name="Moore P.H."/>
            <person name="Sunkar R."/>
            <person name="Leebens-Mack J.H."/>
            <person name="Mockler T."/>
            <person name="Bennetzen J.L."/>
            <person name="Freeling M."/>
            <person name="Sankoff D."/>
            <person name="Paterson A.H."/>
            <person name="Zhu X."/>
            <person name="Yang X."/>
            <person name="Smith J.A."/>
            <person name="Cushman J.C."/>
            <person name="Paull R.E."/>
            <person name="Yu Q."/>
        </authorList>
    </citation>
    <scope>NUCLEOTIDE SEQUENCE [LARGE SCALE GENOMIC DNA]</scope>
    <source>
        <strain evidence="8">cv. F153</strain>
    </source>
</reference>
<comment type="similarity">
    <text evidence="1">Belongs to the peptidase C48 family.</text>
</comment>
<keyword evidence="8" id="KW-1185">Reference proteome</keyword>
<dbReference type="Gene3D" id="3.30.310.130">
    <property type="entry name" value="Ubiquitin-related"/>
    <property type="match status" value="1"/>
</dbReference>
<dbReference type="OrthoDB" id="442460at2759"/>
<feature type="compositionally biased region" description="Polar residues" evidence="6">
    <location>
        <begin position="158"/>
        <end position="169"/>
    </location>
</feature>
<dbReference type="Proteomes" id="UP000515123">
    <property type="component" value="Linkage group 21"/>
</dbReference>
<gene>
    <name evidence="9" type="primary">LOC109726406</name>
</gene>
<dbReference type="GeneID" id="109726406"/>
<dbReference type="InterPro" id="IPR003653">
    <property type="entry name" value="Peptidase_C48_C"/>
</dbReference>
<dbReference type="AlphaFoldDB" id="A0A6P5GSD7"/>
<evidence type="ECO:0000256" key="5">
    <source>
        <dbReference type="ARBA" id="ARBA00057729"/>
    </source>
</evidence>
<keyword evidence="3" id="KW-0833">Ubl conjugation pathway</keyword>
<evidence type="ECO:0000256" key="1">
    <source>
        <dbReference type="ARBA" id="ARBA00005234"/>
    </source>
</evidence>
<dbReference type="RefSeq" id="XP_020111566.1">
    <property type="nucleotide sequence ID" value="XM_020255977.1"/>
</dbReference>
<evidence type="ECO:0000313" key="9">
    <source>
        <dbReference type="RefSeq" id="XP_020111566.1"/>
    </source>
</evidence>
<feature type="region of interest" description="Disordered" evidence="6">
    <location>
        <begin position="77"/>
        <end position="97"/>
    </location>
</feature>
<dbReference type="Gramene" id="Aco016119.1.mrna1">
    <property type="protein sequence ID" value="Aco016119.1.mrna1"/>
    <property type="gene ID" value="Aco016119.1.path1"/>
</dbReference>
<organism evidence="8 9">
    <name type="scientific">Ananas comosus</name>
    <name type="common">Pineapple</name>
    <name type="synonym">Ananas ananas</name>
    <dbReference type="NCBI Taxonomy" id="4615"/>
    <lineage>
        <taxon>Eukaryota</taxon>
        <taxon>Viridiplantae</taxon>
        <taxon>Streptophyta</taxon>
        <taxon>Embryophyta</taxon>
        <taxon>Tracheophyta</taxon>
        <taxon>Spermatophyta</taxon>
        <taxon>Magnoliopsida</taxon>
        <taxon>Liliopsida</taxon>
        <taxon>Poales</taxon>
        <taxon>Bromeliaceae</taxon>
        <taxon>Bromelioideae</taxon>
        <taxon>Ananas</taxon>
    </lineage>
</organism>
<dbReference type="InterPro" id="IPR057375">
    <property type="entry name" value="ULP2A/B_PH"/>
</dbReference>
<feature type="region of interest" description="Disordered" evidence="6">
    <location>
        <begin position="837"/>
        <end position="903"/>
    </location>
</feature>
<evidence type="ECO:0000313" key="8">
    <source>
        <dbReference type="Proteomes" id="UP000515123"/>
    </source>
</evidence>
<dbReference type="SUPFAM" id="SSF54001">
    <property type="entry name" value="Cysteine proteinases"/>
    <property type="match status" value="1"/>
</dbReference>
<protein>
    <submittedName>
        <fullName evidence="9">Probable ubiquitin-like-specific protease 2B</fullName>
    </submittedName>
</protein>
<evidence type="ECO:0000256" key="3">
    <source>
        <dbReference type="ARBA" id="ARBA00022786"/>
    </source>
</evidence>
<name>A0A6P5GSD7_ANACO</name>
<feature type="compositionally biased region" description="Basic and acidic residues" evidence="6">
    <location>
        <begin position="142"/>
        <end position="157"/>
    </location>
</feature>
<dbReference type="Pfam" id="PF25352">
    <property type="entry name" value="PH_ULP"/>
    <property type="match status" value="1"/>
</dbReference>
<dbReference type="InterPro" id="IPR038765">
    <property type="entry name" value="Papain-like_cys_pep_sf"/>
</dbReference>
<evidence type="ECO:0000256" key="2">
    <source>
        <dbReference type="ARBA" id="ARBA00022670"/>
    </source>
</evidence>
<feature type="compositionally biased region" description="Basic and acidic residues" evidence="6">
    <location>
        <begin position="837"/>
        <end position="851"/>
    </location>
</feature>
<dbReference type="Pfam" id="PF02902">
    <property type="entry name" value="Peptidase_C48"/>
    <property type="match status" value="1"/>
</dbReference>
<dbReference type="GO" id="GO:0006508">
    <property type="term" value="P:proteolysis"/>
    <property type="evidence" value="ECO:0007669"/>
    <property type="project" value="UniProtKB-KW"/>
</dbReference>
<dbReference type="PANTHER" id="PTHR47764:SF2">
    <property type="entry name" value="UBIQUITIN-LIKE PROTEASE FAMILY PROFILE DOMAIN-CONTAINING PROTEIN"/>
    <property type="match status" value="1"/>
</dbReference>
<dbReference type="FunFam" id="3.30.310.130:FF:000006">
    <property type="entry name" value="Probable ubiquitin-like-specific protease 2B"/>
    <property type="match status" value="1"/>
</dbReference>
<accession>A0A6P5GSD7</accession>
<dbReference type="PROSITE" id="PS50600">
    <property type="entry name" value="ULP_PROTEASE"/>
    <property type="match status" value="1"/>
</dbReference>
<proteinExistence type="inferred from homology"/>